<comment type="caution">
    <text evidence="2">The sequence shown here is derived from an EMBL/GenBank/DDBJ whole genome shotgun (WGS) entry which is preliminary data.</text>
</comment>
<keyword evidence="1" id="KW-1133">Transmembrane helix</keyword>
<dbReference type="EMBL" id="VORO01000012">
    <property type="protein sequence ID" value="TXD88606.1"/>
    <property type="molecule type" value="Genomic_DNA"/>
</dbReference>
<dbReference type="Proteomes" id="UP000321578">
    <property type="component" value="Unassembled WGS sequence"/>
</dbReference>
<gene>
    <name evidence="2" type="ORF">ESY86_11580</name>
</gene>
<protein>
    <submittedName>
        <fullName evidence="2">Uncharacterized protein</fullName>
    </submittedName>
</protein>
<dbReference type="OrthoDB" id="1203191at2"/>
<evidence type="ECO:0000256" key="1">
    <source>
        <dbReference type="SAM" id="Phobius"/>
    </source>
</evidence>
<keyword evidence="3" id="KW-1185">Reference proteome</keyword>
<dbReference type="AlphaFoldDB" id="A0A5C6ZEX7"/>
<accession>A0A5C6ZEX7</accession>
<keyword evidence="1" id="KW-0472">Membrane</keyword>
<evidence type="ECO:0000313" key="2">
    <source>
        <dbReference type="EMBL" id="TXD88606.1"/>
    </source>
</evidence>
<name>A0A5C6ZEX7_9FLAO</name>
<reference evidence="2 3" key="1">
    <citation type="submission" date="2019-08" db="EMBL/GenBank/DDBJ databases">
        <title>Genomes of Subsaximicrobium wynnwilliamsii strains.</title>
        <authorList>
            <person name="Bowman J.P."/>
        </authorList>
    </citation>
    <scope>NUCLEOTIDE SEQUENCE [LARGE SCALE GENOMIC DNA]</scope>
    <source>
        <strain evidence="2 3">2-80-2</strain>
    </source>
</reference>
<evidence type="ECO:0000313" key="3">
    <source>
        <dbReference type="Proteomes" id="UP000321578"/>
    </source>
</evidence>
<feature type="transmembrane region" description="Helical" evidence="1">
    <location>
        <begin position="9"/>
        <end position="29"/>
    </location>
</feature>
<keyword evidence="1" id="KW-0812">Transmembrane</keyword>
<proteinExistence type="predicted"/>
<sequence>MTKKTKLRILCYLAFFIIFITIWTILHFTFENLGAPYKGMISAVVSAIFAPRINEYKNQSGNQVQLKWFFSRKPVSI</sequence>
<organism evidence="2 3">
    <name type="scientific">Subsaximicrobium wynnwilliamsii</name>
    <dbReference type="NCBI Taxonomy" id="291179"/>
    <lineage>
        <taxon>Bacteria</taxon>
        <taxon>Pseudomonadati</taxon>
        <taxon>Bacteroidota</taxon>
        <taxon>Flavobacteriia</taxon>
        <taxon>Flavobacteriales</taxon>
        <taxon>Flavobacteriaceae</taxon>
        <taxon>Subsaximicrobium</taxon>
    </lineage>
</organism>
<dbReference type="RefSeq" id="WP_147086748.1">
    <property type="nucleotide sequence ID" value="NZ_VORM01000011.1"/>
</dbReference>